<dbReference type="InterPro" id="IPR001647">
    <property type="entry name" value="HTH_TetR"/>
</dbReference>
<reference evidence="2 3" key="1">
    <citation type="submission" date="2016-10" db="EMBL/GenBank/DDBJ databases">
        <authorList>
            <person name="de Groot N.N."/>
        </authorList>
    </citation>
    <scope>NUCLEOTIDE SEQUENCE [LARGE SCALE GENOMIC DNA]</scope>
    <source>
        <strain evidence="2 3">CGMCC 4.5506</strain>
    </source>
</reference>
<sequence>MSGKRVDGRSLRYRHRREELLNLVTDYVLEHGIGGLSMRPLATAVGVSHGTLLHHFGSKEKLVTDVVAGLRGRLADAADAAAGSGIGGLSGWWARSTMPRHLPVYRVLFEVYTQAVREPDRYERYLREAVADAHAVIEQLVVADGCPAERVPAVASMIVAQARGLQLELLATGDHDRVDRAFTLFIDAVNGMVRAGSGKN</sequence>
<keyword evidence="3" id="KW-1185">Reference proteome</keyword>
<dbReference type="PRINTS" id="PR00455">
    <property type="entry name" value="HTHTETR"/>
</dbReference>
<dbReference type="AlphaFoldDB" id="A0A222VUW3"/>
<gene>
    <name evidence="2" type="ORF">SAMN05421630_107185</name>
</gene>
<proteinExistence type="predicted"/>
<evidence type="ECO:0000313" key="2">
    <source>
        <dbReference type="EMBL" id="SDD29942.1"/>
    </source>
</evidence>
<name>A0A222VUW3_9PSEU</name>
<dbReference type="PANTHER" id="PTHR30055:SF235">
    <property type="entry name" value="TRANSCRIPTIONAL REGULATORY PROTEIN"/>
    <property type="match status" value="1"/>
</dbReference>
<dbReference type="KEGG" id="pmad:BAY61_24905"/>
<dbReference type="STRING" id="530584.SAMN05421630_107185"/>
<dbReference type="OrthoDB" id="5177743at2"/>
<evidence type="ECO:0000313" key="3">
    <source>
        <dbReference type="Proteomes" id="UP000199494"/>
    </source>
</evidence>
<dbReference type="Proteomes" id="UP000199494">
    <property type="component" value="Unassembled WGS sequence"/>
</dbReference>
<dbReference type="InterPro" id="IPR036271">
    <property type="entry name" value="Tet_transcr_reg_TetR-rel_C_sf"/>
</dbReference>
<dbReference type="GO" id="GO:0000976">
    <property type="term" value="F:transcription cis-regulatory region binding"/>
    <property type="evidence" value="ECO:0007669"/>
    <property type="project" value="TreeGrafter"/>
</dbReference>
<keyword evidence="1 2" id="KW-0238">DNA-binding</keyword>
<dbReference type="SUPFAM" id="SSF46689">
    <property type="entry name" value="Homeodomain-like"/>
    <property type="match status" value="1"/>
</dbReference>
<dbReference type="GO" id="GO:0003700">
    <property type="term" value="F:DNA-binding transcription factor activity"/>
    <property type="evidence" value="ECO:0007669"/>
    <property type="project" value="TreeGrafter"/>
</dbReference>
<evidence type="ECO:0000256" key="1">
    <source>
        <dbReference type="ARBA" id="ARBA00023125"/>
    </source>
</evidence>
<dbReference type="Pfam" id="PF00440">
    <property type="entry name" value="TetR_N"/>
    <property type="match status" value="1"/>
</dbReference>
<dbReference type="InterPro" id="IPR050109">
    <property type="entry name" value="HTH-type_TetR-like_transc_reg"/>
</dbReference>
<dbReference type="InterPro" id="IPR009057">
    <property type="entry name" value="Homeodomain-like_sf"/>
</dbReference>
<organism evidence="2 3">
    <name type="scientific">Prauserella marina</name>
    <dbReference type="NCBI Taxonomy" id="530584"/>
    <lineage>
        <taxon>Bacteria</taxon>
        <taxon>Bacillati</taxon>
        <taxon>Actinomycetota</taxon>
        <taxon>Actinomycetes</taxon>
        <taxon>Pseudonocardiales</taxon>
        <taxon>Pseudonocardiaceae</taxon>
        <taxon>Prauserella</taxon>
    </lineage>
</organism>
<dbReference type="RefSeq" id="WP_091807034.1">
    <property type="nucleotide sequence ID" value="NZ_CP016353.1"/>
</dbReference>
<dbReference type="EMBL" id="FMZE01000007">
    <property type="protein sequence ID" value="SDD29942.1"/>
    <property type="molecule type" value="Genomic_DNA"/>
</dbReference>
<dbReference type="Gene3D" id="1.10.357.10">
    <property type="entry name" value="Tetracycline Repressor, domain 2"/>
    <property type="match status" value="1"/>
</dbReference>
<dbReference type="SUPFAM" id="SSF48498">
    <property type="entry name" value="Tetracyclin repressor-like, C-terminal domain"/>
    <property type="match status" value="1"/>
</dbReference>
<protein>
    <submittedName>
        <fullName evidence="2">DNA-binding transcriptional regulator, AcrR family</fullName>
    </submittedName>
</protein>
<dbReference type="PANTHER" id="PTHR30055">
    <property type="entry name" value="HTH-TYPE TRANSCRIPTIONAL REGULATOR RUTR"/>
    <property type="match status" value="1"/>
</dbReference>
<dbReference type="PROSITE" id="PS50977">
    <property type="entry name" value="HTH_TETR_2"/>
    <property type="match status" value="1"/>
</dbReference>
<accession>A0A222VUW3</accession>